<evidence type="ECO:0000256" key="8">
    <source>
        <dbReference type="SAM" id="Phobius"/>
    </source>
</evidence>
<keyword evidence="8" id="KW-0812">Transmembrane</keyword>
<evidence type="ECO:0000256" key="3">
    <source>
        <dbReference type="ARBA" id="ARBA00022723"/>
    </source>
</evidence>
<dbReference type="PANTHER" id="PTHR24286:SF256">
    <property type="entry name" value="CYTOCHROME P450 FAMILY PROTEIN"/>
    <property type="match status" value="1"/>
</dbReference>
<accession>A0A7J6X925</accession>
<comment type="caution">
    <text evidence="9">The sequence shown here is derived from an EMBL/GenBank/DDBJ whole genome shotgun (WGS) entry which is preliminary data.</text>
</comment>
<dbReference type="Gene3D" id="1.10.630.10">
    <property type="entry name" value="Cytochrome P450"/>
    <property type="match status" value="1"/>
</dbReference>
<evidence type="ECO:0000313" key="10">
    <source>
        <dbReference type="Proteomes" id="UP000554482"/>
    </source>
</evidence>
<proteinExistence type="inferred from homology"/>
<evidence type="ECO:0000256" key="5">
    <source>
        <dbReference type="ARBA" id="ARBA00023004"/>
    </source>
</evidence>
<dbReference type="PRINTS" id="PR00385">
    <property type="entry name" value="P450"/>
</dbReference>
<keyword evidence="8" id="KW-0472">Membrane</keyword>
<dbReference type="PRINTS" id="PR00463">
    <property type="entry name" value="EP450I"/>
</dbReference>
<dbReference type="PANTHER" id="PTHR24286">
    <property type="entry name" value="CYTOCHROME P450 26"/>
    <property type="match status" value="1"/>
</dbReference>
<dbReference type="InterPro" id="IPR002401">
    <property type="entry name" value="Cyt_P450_E_grp-I"/>
</dbReference>
<dbReference type="GO" id="GO:0016705">
    <property type="term" value="F:oxidoreductase activity, acting on paired donors, with incorporation or reduction of molecular oxygen"/>
    <property type="evidence" value="ECO:0007669"/>
    <property type="project" value="InterPro"/>
</dbReference>
<dbReference type="GO" id="GO:0016125">
    <property type="term" value="P:sterol metabolic process"/>
    <property type="evidence" value="ECO:0007669"/>
    <property type="project" value="TreeGrafter"/>
</dbReference>
<name>A0A7J6X925_THATH</name>
<dbReference type="SUPFAM" id="SSF48264">
    <property type="entry name" value="Cytochrome P450"/>
    <property type="match status" value="1"/>
</dbReference>
<evidence type="ECO:0000256" key="4">
    <source>
        <dbReference type="ARBA" id="ARBA00023002"/>
    </source>
</evidence>
<organism evidence="9 10">
    <name type="scientific">Thalictrum thalictroides</name>
    <name type="common">Rue-anemone</name>
    <name type="synonym">Anemone thalictroides</name>
    <dbReference type="NCBI Taxonomy" id="46969"/>
    <lineage>
        <taxon>Eukaryota</taxon>
        <taxon>Viridiplantae</taxon>
        <taxon>Streptophyta</taxon>
        <taxon>Embryophyta</taxon>
        <taxon>Tracheophyta</taxon>
        <taxon>Spermatophyta</taxon>
        <taxon>Magnoliopsida</taxon>
        <taxon>Ranunculales</taxon>
        <taxon>Ranunculaceae</taxon>
        <taxon>Thalictroideae</taxon>
        <taxon>Thalictrum</taxon>
    </lineage>
</organism>
<protein>
    <submittedName>
        <fullName evidence="9">Cytochrome p450</fullName>
    </submittedName>
</protein>
<dbReference type="EMBL" id="JABWDY010002915">
    <property type="protein sequence ID" value="KAF5206291.1"/>
    <property type="molecule type" value="Genomic_DNA"/>
</dbReference>
<feature type="binding site" description="axial binding residue" evidence="6">
    <location>
        <position position="438"/>
    </location>
    <ligand>
        <name>heme</name>
        <dbReference type="ChEBI" id="CHEBI:30413"/>
    </ligand>
    <ligandPart>
        <name>Fe</name>
        <dbReference type="ChEBI" id="CHEBI:18248"/>
    </ligandPart>
</feature>
<reference evidence="9 10" key="1">
    <citation type="submission" date="2020-06" db="EMBL/GenBank/DDBJ databases">
        <title>Transcriptomic and genomic resources for Thalictrum thalictroides and T. hernandezii: Facilitating candidate gene discovery in an emerging model plant lineage.</title>
        <authorList>
            <person name="Arias T."/>
            <person name="Riano-Pachon D.M."/>
            <person name="Di Stilio V.S."/>
        </authorList>
    </citation>
    <scope>NUCLEOTIDE SEQUENCE [LARGE SCALE GENOMIC DNA]</scope>
    <source>
        <strain evidence="10">cv. WT478/WT964</strain>
        <tissue evidence="9">Leaves</tissue>
    </source>
</reference>
<keyword evidence="3 6" id="KW-0479">Metal-binding</keyword>
<dbReference type="AlphaFoldDB" id="A0A7J6X925"/>
<dbReference type="GO" id="GO:0005506">
    <property type="term" value="F:iron ion binding"/>
    <property type="evidence" value="ECO:0007669"/>
    <property type="project" value="InterPro"/>
</dbReference>
<dbReference type="PROSITE" id="PS00086">
    <property type="entry name" value="CYTOCHROME_P450"/>
    <property type="match status" value="1"/>
</dbReference>
<dbReference type="GO" id="GO:0004497">
    <property type="term" value="F:monooxygenase activity"/>
    <property type="evidence" value="ECO:0007669"/>
    <property type="project" value="UniProtKB-KW"/>
</dbReference>
<feature type="transmembrane region" description="Helical" evidence="8">
    <location>
        <begin position="16"/>
        <end position="34"/>
    </location>
</feature>
<dbReference type="InterPro" id="IPR017972">
    <property type="entry name" value="Cyt_P450_CS"/>
</dbReference>
<dbReference type="Proteomes" id="UP000554482">
    <property type="component" value="Unassembled WGS sequence"/>
</dbReference>
<dbReference type="GO" id="GO:0044550">
    <property type="term" value="P:secondary metabolite biosynthetic process"/>
    <property type="evidence" value="ECO:0007669"/>
    <property type="project" value="UniProtKB-ARBA"/>
</dbReference>
<dbReference type="InterPro" id="IPR036396">
    <property type="entry name" value="Cyt_P450_sf"/>
</dbReference>
<dbReference type="FunFam" id="1.10.630.10:FF:000022">
    <property type="entry name" value="Taxadiene 5-alpha hydroxylase"/>
    <property type="match status" value="1"/>
</dbReference>
<evidence type="ECO:0000256" key="2">
    <source>
        <dbReference type="ARBA" id="ARBA00010617"/>
    </source>
</evidence>
<keyword evidence="5 6" id="KW-0408">Iron</keyword>
<dbReference type="Pfam" id="PF00067">
    <property type="entry name" value="p450"/>
    <property type="match status" value="1"/>
</dbReference>
<comment type="similarity">
    <text evidence="2 7">Belongs to the cytochrome P450 family.</text>
</comment>
<keyword evidence="4 7" id="KW-0560">Oxidoreductase</keyword>
<evidence type="ECO:0000256" key="6">
    <source>
        <dbReference type="PIRSR" id="PIRSR602401-1"/>
    </source>
</evidence>
<dbReference type="CDD" id="cd11043">
    <property type="entry name" value="CYP90-like"/>
    <property type="match status" value="1"/>
</dbReference>
<comment type="cofactor">
    <cofactor evidence="1 6">
        <name>heme</name>
        <dbReference type="ChEBI" id="CHEBI:30413"/>
    </cofactor>
</comment>
<dbReference type="GO" id="GO:0020037">
    <property type="term" value="F:heme binding"/>
    <property type="evidence" value="ECO:0007669"/>
    <property type="project" value="InterPro"/>
</dbReference>
<keyword evidence="10" id="KW-1185">Reference proteome</keyword>
<sequence length="499" mass="56415">MKSLLSYIQPYFESQLSLLAVVIVTLLTLFGGYYKFKISPLLGKNLPPGAQGFPLIGESIGFLKAQKNDKTKEWLDKRLSKYGPIFKTSLMGSPVVVLTGQAGNKFIFSANDAIASNQPVSVARIIGAHSIFELQGKRHKLVRGAMMNFLRPESIQRFVGEMDSIIKEQLLQELKGKDSLHVVTMMKKVTFKVTCSLLFGLPEGKEKDALLEDFTIALKGTWAIPIDFPGTIFRQAVQARDRITIVITELVRRRKKEMEDGIGKSREDIISSFLLLRDADESLLEDEIVDNIVSLIIASHDTAAIVLTLLLRHLARDTHVYDTVLAEHKEIIKTTEGNDGKLRWNEVQKMKYTWRVAQELMRVTPPVFGNFKRTTKDTSFGGFDIPKGWQLFWVACATHMDEKIFQEPEKFDPSRFENPSKSVLPYTYVPFGAGPRGCPGVDFARIEMLLIIHHLITNYRWTEMIPNEALTREPMPYPAMGLPIKLHPRSDTINSTCNL</sequence>
<evidence type="ECO:0000256" key="7">
    <source>
        <dbReference type="RuleBase" id="RU000461"/>
    </source>
</evidence>
<keyword evidence="6 7" id="KW-0349">Heme</keyword>
<dbReference type="InterPro" id="IPR001128">
    <property type="entry name" value="Cyt_P450"/>
</dbReference>
<keyword evidence="8" id="KW-1133">Transmembrane helix</keyword>
<evidence type="ECO:0000313" key="9">
    <source>
        <dbReference type="EMBL" id="KAF5206291.1"/>
    </source>
</evidence>
<gene>
    <name evidence="9" type="ORF">FRX31_004124</name>
</gene>
<evidence type="ECO:0000256" key="1">
    <source>
        <dbReference type="ARBA" id="ARBA00001971"/>
    </source>
</evidence>
<dbReference type="OrthoDB" id="3945418at2759"/>
<keyword evidence="7" id="KW-0503">Monooxygenase</keyword>